<gene>
    <name evidence="2" type="ORF">NF27_DP00740</name>
</gene>
<keyword evidence="1" id="KW-1133">Transmembrane helix</keyword>
<dbReference type="Pfam" id="PF01148">
    <property type="entry name" value="CTP_transf_1"/>
    <property type="match status" value="1"/>
</dbReference>
<dbReference type="Proteomes" id="UP000031258">
    <property type="component" value="Unassembled WGS sequence"/>
</dbReference>
<feature type="transmembrane region" description="Helical" evidence="1">
    <location>
        <begin position="110"/>
        <end position="127"/>
    </location>
</feature>
<evidence type="ECO:0008006" key="4">
    <source>
        <dbReference type="Google" id="ProtNLM"/>
    </source>
</evidence>
<reference evidence="2 3" key="1">
    <citation type="submission" date="2014-11" db="EMBL/GenBank/DDBJ databases">
        <title>A Rickettsiales Symbiont of Amoebae With Ancient Features.</title>
        <authorList>
            <person name="Schulz F."/>
            <person name="Martijn J."/>
            <person name="Wascher F."/>
            <person name="Kostanjsek R."/>
            <person name="Ettema T.J."/>
            <person name="Horn M."/>
        </authorList>
    </citation>
    <scope>NUCLEOTIDE SEQUENCE [LARGE SCALE GENOMIC DNA]</scope>
    <source>
        <strain evidence="2 3">UWC36</strain>
    </source>
</reference>
<dbReference type="EMBL" id="JSWE01000092">
    <property type="protein sequence ID" value="KIE05530.1"/>
    <property type="molecule type" value="Genomic_DNA"/>
</dbReference>
<feature type="transmembrane region" description="Helical" evidence="1">
    <location>
        <begin position="24"/>
        <end position="52"/>
    </location>
</feature>
<proteinExistence type="predicted"/>
<dbReference type="InterPro" id="IPR037997">
    <property type="entry name" value="Dgk1-like"/>
</dbReference>
<dbReference type="GO" id="GO:0004143">
    <property type="term" value="F:ATP-dependent diacylglycerol kinase activity"/>
    <property type="evidence" value="ECO:0007669"/>
    <property type="project" value="InterPro"/>
</dbReference>
<keyword evidence="1" id="KW-0812">Transmembrane</keyword>
<keyword evidence="3" id="KW-1185">Reference proteome</keyword>
<dbReference type="AlphaFoldDB" id="A0A0C1QZT3"/>
<keyword evidence="1" id="KW-0472">Membrane</keyword>
<feature type="transmembrane region" description="Helical" evidence="1">
    <location>
        <begin position="139"/>
        <end position="159"/>
    </location>
</feature>
<dbReference type="PANTHER" id="PTHR31303:SF1">
    <property type="entry name" value="CTP-DEPENDENT DIACYLGLYCEROL KINASE 1"/>
    <property type="match status" value="1"/>
</dbReference>
<name>A0A0C1QZT3_9RICK</name>
<feature type="transmembrane region" description="Helical" evidence="1">
    <location>
        <begin position="194"/>
        <end position="211"/>
    </location>
</feature>
<accession>A0A0C1QZT3</accession>
<comment type="caution">
    <text evidence="2">The sequence shown here is derived from an EMBL/GenBank/DDBJ whole genome shotgun (WGS) entry which is preliminary data.</text>
</comment>
<protein>
    <recommendedName>
        <fullName evidence="4">Dolichol kinase</fullName>
    </recommendedName>
</protein>
<feature type="transmembrane region" description="Helical" evidence="1">
    <location>
        <begin position="165"/>
        <end position="182"/>
    </location>
</feature>
<dbReference type="STRING" id="86105.NF27_DP00740"/>
<organism evidence="2 3">
    <name type="scientific">Candidatus Jidaibacter acanthamoebae</name>
    <dbReference type="NCBI Taxonomy" id="86105"/>
    <lineage>
        <taxon>Bacteria</taxon>
        <taxon>Pseudomonadati</taxon>
        <taxon>Pseudomonadota</taxon>
        <taxon>Alphaproteobacteria</taxon>
        <taxon>Rickettsiales</taxon>
        <taxon>Candidatus Midichloriaceae</taxon>
        <taxon>Candidatus Jidaibacter</taxon>
    </lineage>
</organism>
<evidence type="ECO:0000313" key="3">
    <source>
        <dbReference type="Proteomes" id="UP000031258"/>
    </source>
</evidence>
<sequence length="215" mass="24637">MEKMQHKQNLTNEIFRKLIHLSSIWVPLSLFFIPIGFMQAVFFTLALSLTLFDSLRISKKPVGQKIRKFLNIIKLNFIYREHEINNLSGATYMMISAALCSFIFDAEIFIISFSILIISDTLAAIVGKSIGKRPIYNKTLEGSITFFISALIISEVLYVFMLQKIGYSLTILVIASAVTTLVELYSKKFKMDDNLSIPISFGLILLIYKYFMHYN</sequence>
<dbReference type="PANTHER" id="PTHR31303">
    <property type="entry name" value="CTP-DEPENDENT DIACYLGLYCEROL KINASE 1"/>
    <property type="match status" value="1"/>
</dbReference>
<evidence type="ECO:0000313" key="2">
    <source>
        <dbReference type="EMBL" id="KIE05530.1"/>
    </source>
</evidence>
<evidence type="ECO:0000256" key="1">
    <source>
        <dbReference type="SAM" id="Phobius"/>
    </source>
</evidence>